<dbReference type="EMBL" id="JABEZY010272098">
    <property type="protein sequence ID" value="MBA0755869.1"/>
    <property type="molecule type" value="Genomic_DNA"/>
</dbReference>
<evidence type="ECO:0000313" key="3">
    <source>
        <dbReference type="EMBL" id="MBA0755869.1"/>
    </source>
</evidence>
<feature type="compositionally biased region" description="Acidic residues" evidence="1">
    <location>
        <begin position="178"/>
        <end position="193"/>
    </location>
</feature>
<name>A0A7J9D573_GOSGO</name>
<feature type="non-terminal residue" evidence="3">
    <location>
        <position position="275"/>
    </location>
</feature>
<feature type="compositionally biased region" description="Basic and acidic residues" evidence="1">
    <location>
        <begin position="220"/>
        <end position="229"/>
    </location>
</feature>
<dbReference type="InterPro" id="IPR046796">
    <property type="entry name" value="Transposase_32_dom"/>
</dbReference>
<dbReference type="Pfam" id="PF20167">
    <property type="entry name" value="Transposase_32"/>
    <property type="match status" value="1"/>
</dbReference>
<sequence>SRKRTRYSKTSTKNLIVIQDEEVKERFHSILKNQPMMLEKGLNLERNDKMVVPLPIQKMIDALNWNYFCDARSLLEEDFMPISHSSTISMEQILLLYAIMIERSINDGKIIFKEIHDCARKKTGNAYFSSLITSLCLKAQVKTKANLKGPYVQGCITSHNLERLVENVHQLNPIEPSDLTESETDESSNESETEANSVTETEEVESEEELNKIKPIKGPEVLEPRDKPNANKLVEQSIDLELTNLMHAFLNTMKKSKSSTMMDIMKFMYNQQQAY</sequence>
<evidence type="ECO:0000256" key="1">
    <source>
        <dbReference type="SAM" id="MobiDB-lite"/>
    </source>
</evidence>
<keyword evidence="4" id="KW-1185">Reference proteome</keyword>
<dbReference type="Proteomes" id="UP000593579">
    <property type="component" value="Unassembled WGS sequence"/>
</dbReference>
<comment type="caution">
    <text evidence="3">The sequence shown here is derived from an EMBL/GenBank/DDBJ whole genome shotgun (WGS) entry which is preliminary data.</text>
</comment>
<evidence type="ECO:0000313" key="4">
    <source>
        <dbReference type="Proteomes" id="UP000593579"/>
    </source>
</evidence>
<feature type="domain" description="Putative plant transposon protein" evidence="2">
    <location>
        <begin position="75"/>
        <end position="141"/>
    </location>
</feature>
<protein>
    <recommendedName>
        <fullName evidence="2">Putative plant transposon protein domain-containing protein</fullName>
    </recommendedName>
</protein>
<reference evidence="3 4" key="1">
    <citation type="journal article" date="2019" name="Genome Biol. Evol.">
        <title>Insights into the evolution of the New World diploid cottons (Gossypium, subgenus Houzingenia) based on genome sequencing.</title>
        <authorList>
            <person name="Grover C.E."/>
            <person name="Arick M.A. 2nd"/>
            <person name="Thrash A."/>
            <person name="Conover J.L."/>
            <person name="Sanders W.S."/>
            <person name="Peterson D.G."/>
            <person name="Frelichowski J.E."/>
            <person name="Scheffler J.A."/>
            <person name="Scheffler B.E."/>
            <person name="Wendel J.F."/>
        </authorList>
    </citation>
    <scope>NUCLEOTIDE SEQUENCE [LARGE SCALE GENOMIC DNA]</scope>
    <source>
        <strain evidence="3">5</strain>
        <tissue evidence="3">Leaf</tissue>
    </source>
</reference>
<evidence type="ECO:0000259" key="2">
    <source>
        <dbReference type="Pfam" id="PF20167"/>
    </source>
</evidence>
<dbReference type="AlphaFoldDB" id="A0A7J9D573"/>
<gene>
    <name evidence="3" type="ORF">Gogos_022326</name>
</gene>
<dbReference type="OrthoDB" id="1714944at2759"/>
<proteinExistence type="predicted"/>
<accession>A0A7J9D573</accession>
<organism evidence="3 4">
    <name type="scientific">Gossypium gossypioides</name>
    <name type="common">Mexican cotton</name>
    <name type="synonym">Selera gossypioides</name>
    <dbReference type="NCBI Taxonomy" id="34282"/>
    <lineage>
        <taxon>Eukaryota</taxon>
        <taxon>Viridiplantae</taxon>
        <taxon>Streptophyta</taxon>
        <taxon>Embryophyta</taxon>
        <taxon>Tracheophyta</taxon>
        <taxon>Spermatophyta</taxon>
        <taxon>Magnoliopsida</taxon>
        <taxon>eudicotyledons</taxon>
        <taxon>Gunneridae</taxon>
        <taxon>Pentapetalae</taxon>
        <taxon>rosids</taxon>
        <taxon>malvids</taxon>
        <taxon>Malvales</taxon>
        <taxon>Malvaceae</taxon>
        <taxon>Malvoideae</taxon>
        <taxon>Gossypium</taxon>
    </lineage>
</organism>
<feature type="region of interest" description="Disordered" evidence="1">
    <location>
        <begin position="171"/>
        <end position="230"/>
    </location>
</feature>